<keyword evidence="2" id="KW-0132">Cell division</keyword>
<reference evidence="2" key="1">
    <citation type="submission" date="2020-10" db="EMBL/GenBank/DDBJ databases">
        <authorList>
            <person name="Gilroy R."/>
        </authorList>
    </citation>
    <scope>NUCLEOTIDE SEQUENCE</scope>
    <source>
        <strain evidence="2">ChiSjej1B19-7085</strain>
    </source>
</reference>
<reference evidence="2" key="2">
    <citation type="journal article" date="2021" name="PeerJ">
        <title>Extensive microbial diversity within the chicken gut microbiome revealed by metagenomics and culture.</title>
        <authorList>
            <person name="Gilroy R."/>
            <person name="Ravi A."/>
            <person name="Getino M."/>
            <person name="Pursley I."/>
            <person name="Horton D.L."/>
            <person name="Alikhan N.F."/>
            <person name="Baker D."/>
            <person name="Gharbi K."/>
            <person name="Hall N."/>
            <person name="Watson M."/>
            <person name="Adriaenssens E.M."/>
            <person name="Foster-Nyarko E."/>
            <person name="Jarju S."/>
            <person name="Secka A."/>
            <person name="Antonio M."/>
            <person name="Oren A."/>
            <person name="Chaudhuri R.R."/>
            <person name="La Ragione R."/>
            <person name="Hildebrand F."/>
            <person name="Pallen M.J."/>
        </authorList>
    </citation>
    <scope>NUCLEOTIDE SEQUENCE</scope>
    <source>
        <strain evidence="2">ChiSjej1B19-7085</strain>
    </source>
</reference>
<feature type="region of interest" description="Disordered" evidence="1">
    <location>
        <begin position="107"/>
        <end position="174"/>
    </location>
</feature>
<protein>
    <submittedName>
        <fullName evidence="2">Cell division protein ZapA</fullName>
    </submittedName>
</protein>
<dbReference type="AlphaFoldDB" id="A0A9D1DPC5"/>
<evidence type="ECO:0000256" key="1">
    <source>
        <dbReference type="SAM" id="MobiDB-lite"/>
    </source>
</evidence>
<feature type="compositionally biased region" description="Low complexity" evidence="1">
    <location>
        <begin position="119"/>
        <end position="132"/>
    </location>
</feature>
<dbReference type="Proteomes" id="UP000886785">
    <property type="component" value="Unassembled WGS sequence"/>
</dbReference>
<accession>A0A9D1DPC5</accession>
<dbReference type="SUPFAM" id="SSF102829">
    <property type="entry name" value="Cell division protein ZapA-like"/>
    <property type="match status" value="1"/>
</dbReference>
<dbReference type="Gene3D" id="6.10.250.790">
    <property type="match status" value="1"/>
</dbReference>
<dbReference type="InterPro" id="IPR053712">
    <property type="entry name" value="Bac_CellDiv_Activator"/>
</dbReference>
<dbReference type="EMBL" id="DVHF01000034">
    <property type="protein sequence ID" value="HIR56550.1"/>
    <property type="molecule type" value="Genomic_DNA"/>
</dbReference>
<dbReference type="Pfam" id="PF05164">
    <property type="entry name" value="ZapA"/>
    <property type="match status" value="1"/>
</dbReference>
<comment type="caution">
    <text evidence="2">The sequence shown here is derived from an EMBL/GenBank/DDBJ whole genome shotgun (WGS) entry which is preliminary data.</text>
</comment>
<proteinExistence type="predicted"/>
<keyword evidence="2" id="KW-0131">Cell cycle</keyword>
<dbReference type="GO" id="GO:0051301">
    <property type="term" value="P:cell division"/>
    <property type="evidence" value="ECO:0007669"/>
    <property type="project" value="UniProtKB-KW"/>
</dbReference>
<evidence type="ECO:0000313" key="2">
    <source>
        <dbReference type="EMBL" id="HIR56550.1"/>
    </source>
</evidence>
<evidence type="ECO:0000313" key="3">
    <source>
        <dbReference type="Proteomes" id="UP000886785"/>
    </source>
</evidence>
<sequence length="174" mass="19572">MGKNVIKLVICNNECLLSTDDPESYVRAMGDEVEKAVTEFMDQNQRISVTLAAILAALRFCDEKRHALDDADNLRGQIRDYLEESSRARLEAEEARREIDRMKREIQTLRARLSEESAPDPAAAAGHPAKQPSRGAQAHAPSPMQVGNYARPQKEPEEPEGSNFISFFEKKDEE</sequence>
<dbReference type="InterPro" id="IPR036192">
    <property type="entry name" value="Cell_div_ZapA-like_sf"/>
</dbReference>
<dbReference type="InterPro" id="IPR007838">
    <property type="entry name" value="Cell_div_ZapA-like"/>
</dbReference>
<gene>
    <name evidence="2" type="primary">zapA</name>
    <name evidence="2" type="ORF">IAA54_02695</name>
</gene>
<organism evidence="2 3">
    <name type="scientific">Candidatus Gallacutalibacter pullicola</name>
    <dbReference type="NCBI Taxonomy" id="2840830"/>
    <lineage>
        <taxon>Bacteria</taxon>
        <taxon>Bacillati</taxon>
        <taxon>Bacillota</taxon>
        <taxon>Clostridia</taxon>
        <taxon>Eubacteriales</taxon>
        <taxon>Candidatus Gallacutalibacter</taxon>
    </lineage>
</organism>
<name>A0A9D1DPC5_9FIRM</name>